<accession>A0A430JG45</accession>
<dbReference type="SUPFAM" id="SSF55785">
    <property type="entry name" value="PYP-like sensor domain (PAS domain)"/>
    <property type="match status" value="1"/>
</dbReference>
<dbReference type="InterPro" id="IPR050469">
    <property type="entry name" value="Diguanylate_Cyclase"/>
</dbReference>
<keyword evidence="5" id="KW-1185">Reference proteome</keyword>
<dbReference type="PANTHER" id="PTHR45138">
    <property type="entry name" value="REGULATORY COMPONENTS OF SENSORY TRANSDUCTION SYSTEM"/>
    <property type="match status" value="1"/>
</dbReference>
<dbReference type="Pfam" id="PF08448">
    <property type="entry name" value="PAS_4"/>
    <property type="match status" value="1"/>
</dbReference>
<dbReference type="PANTHER" id="PTHR45138:SF9">
    <property type="entry name" value="DIGUANYLATE CYCLASE DGCM-RELATED"/>
    <property type="match status" value="1"/>
</dbReference>
<dbReference type="NCBIfam" id="TIGR00254">
    <property type="entry name" value="GGDEF"/>
    <property type="match status" value="1"/>
</dbReference>
<keyword evidence="1" id="KW-0812">Transmembrane</keyword>
<feature type="transmembrane region" description="Helical" evidence="1">
    <location>
        <begin position="179"/>
        <end position="199"/>
    </location>
</feature>
<evidence type="ECO:0000259" key="3">
    <source>
        <dbReference type="PROSITE" id="PS50887"/>
    </source>
</evidence>
<evidence type="ECO:0000313" key="5">
    <source>
        <dbReference type="Proteomes" id="UP000276128"/>
    </source>
</evidence>
<dbReference type="SMART" id="SM00267">
    <property type="entry name" value="GGDEF"/>
    <property type="match status" value="1"/>
</dbReference>
<evidence type="ECO:0000313" key="4">
    <source>
        <dbReference type="EMBL" id="RTE09980.1"/>
    </source>
</evidence>
<dbReference type="RefSeq" id="WP_126141024.1">
    <property type="nucleotide sequence ID" value="NZ_RXHU01000024.1"/>
</dbReference>
<protein>
    <submittedName>
        <fullName evidence="4">Diguanylate cyclase</fullName>
    </submittedName>
</protein>
<dbReference type="InterPro" id="IPR043128">
    <property type="entry name" value="Rev_trsase/Diguanyl_cyclase"/>
</dbReference>
<name>A0A430JG45_9BACL</name>
<dbReference type="Pfam" id="PF00990">
    <property type="entry name" value="GGDEF"/>
    <property type="match status" value="1"/>
</dbReference>
<keyword evidence="1" id="KW-1133">Transmembrane helix</keyword>
<dbReference type="OrthoDB" id="9759607at2"/>
<gene>
    <name evidence="4" type="ORF">EJQ19_09795</name>
</gene>
<reference evidence="4 5" key="1">
    <citation type="submission" date="2018-12" db="EMBL/GenBank/DDBJ databases">
        <title>Bacillus ochoae sp. nov., Paenibacillus whitsoniae sp. nov., Paenibacillus spiritus sp. nov. Isolated from the Mars Exploration Rover during spacecraft assembly.</title>
        <authorList>
            <person name="Seuylemezian A."/>
            <person name="Vaishampayan P."/>
        </authorList>
    </citation>
    <scope>NUCLEOTIDE SEQUENCE [LARGE SCALE GENOMIC DNA]</scope>
    <source>
        <strain evidence="4 5">MER 54</strain>
    </source>
</reference>
<evidence type="ECO:0000256" key="1">
    <source>
        <dbReference type="SAM" id="Phobius"/>
    </source>
</evidence>
<feature type="transmembrane region" description="Helical" evidence="1">
    <location>
        <begin position="6"/>
        <end position="28"/>
    </location>
</feature>
<dbReference type="Gene3D" id="3.30.70.270">
    <property type="match status" value="1"/>
</dbReference>
<dbReference type="InterPro" id="IPR000700">
    <property type="entry name" value="PAS-assoc_C"/>
</dbReference>
<feature type="domain" description="PAC" evidence="2">
    <location>
        <begin position="301"/>
        <end position="352"/>
    </location>
</feature>
<dbReference type="Pfam" id="PF16927">
    <property type="entry name" value="HisKA_7TM"/>
    <property type="match status" value="1"/>
</dbReference>
<dbReference type="InterPro" id="IPR031621">
    <property type="entry name" value="HisKA_7TM"/>
</dbReference>
<dbReference type="EMBL" id="RXHU01000024">
    <property type="protein sequence ID" value="RTE09980.1"/>
    <property type="molecule type" value="Genomic_DNA"/>
</dbReference>
<dbReference type="GO" id="GO:0052621">
    <property type="term" value="F:diguanylate cyclase activity"/>
    <property type="evidence" value="ECO:0007669"/>
    <property type="project" value="TreeGrafter"/>
</dbReference>
<keyword evidence="1" id="KW-0472">Membrane</keyword>
<dbReference type="InterPro" id="IPR029787">
    <property type="entry name" value="Nucleotide_cyclase"/>
</dbReference>
<feature type="transmembrane region" description="Helical" evidence="1">
    <location>
        <begin position="143"/>
        <end position="167"/>
    </location>
</feature>
<feature type="transmembrane region" description="Helical" evidence="1">
    <location>
        <begin position="71"/>
        <end position="89"/>
    </location>
</feature>
<dbReference type="PROSITE" id="PS50887">
    <property type="entry name" value="GGDEF"/>
    <property type="match status" value="1"/>
</dbReference>
<dbReference type="PROSITE" id="PS50113">
    <property type="entry name" value="PAC"/>
    <property type="match status" value="1"/>
</dbReference>
<feature type="transmembrane region" description="Helical" evidence="1">
    <location>
        <begin position="40"/>
        <end position="59"/>
    </location>
</feature>
<sequence length="522" mass="59024">MHSELTAYITLACTSGVLNLYLCLYVLIKRHRYTNIAKLFLVYTICIAVYCFSSALGLLSTTIHELKLWTAVQYIGMPFSPPLGLLFVMRYLGFPVTRRRVILLLAIPVISLCMVATNDWHHLHYRVFEIDPILGAPYVHQEIGVWYMIHGVFTFGSMFVAFWLVIFQWRETAKTYRPQLIALMFGQLVPIVTAFVYLVGLTPPGVDPVPMVLWISSLLYVWSINSSRLFTLMPIAKDAIFQSINDGVLVLDEFNRIIEFNRACQRMLPRLHKRQLGQQFAETWPKLAGSPFPFPLKVEAQSLELQLANEGRPDAMYQVRITPLEHANQGEGLLLIFTDITELKRLQRQLEHHAYYDELTGAPNRRAFFQQGTMTLEESRQAGEPFTVVLMDVDYFKKVNDTFGHHVGDQVLMHVAHLCQQELQAGELFARYGGEEFVLALKGRTMQEGEAVANRLRTCIASKPLTTTEDKIPVTLSLGVAEAEDGPEETLSQLLNKADQALYAAKQAGRNRVCVYAGGGTA</sequence>
<evidence type="ECO:0000259" key="2">
    <source>
        <dbReference type="PROSITE" id="PS50113"/>
    </source>
</evidence>
<organism evidence="4 5">
    <name type="scientific">Paenibacillus whitsoniae</name>
    <dbReference type="NCBI Taxonomy" id="2496558"/>
    <lineage>
        <taxon>Bacteria</taxon>
        <taxon>Bacillati</taxon>
        <taxon>Bacillota</taxon>
        <taxon>Bacilli</taxon>
        <taxon>Bacillales</taxon>
        <taxon>Paenibacillaceae</taxon>
        <taxon>Paenibacillus</taxon>
    </lineage>
</organism>
<dbReference type="SUPFAM" id="SSF55073">
    <property type="entry name" value="Nucleotide cyclase"/>
    <property type="match status" value="1"/>
</dbReference>
<dbReference type="Proteomes" id="UP000276128">
    <property type="component" value="Unassembled WGS sequence"/>
</dbReference>
<dbReference type="InterPro" id="IPR000160">
    <property type="entry name" value="GGDEF_dom"/>
</dbReference>
<feature type="domain" description="GGDEF" evidence="3">
    <location>
        <begin position="384"/>
        <end position="518"/>
    </location>
</feature>
<dbReference type="InterPro" id="IPR013656">
    <property type="entry name" value="PAS_4"/>
</dbReference>
<feature type="transmembrane region" description="Helical" evidence="1">
    <location>
        <begin position="101"/>
        <end position="123"/>
    </location>
</feature>
<dbReference type="FunFam" id="3.30.70.270:FF:000001">
    <property type="entry name" value="Diguanylate cyclase domain protein"/>
    <property type="match status" value="1"/>
</dbReference>
<dbReference type="CDD" id="cd01949">
    <property type="entry name" value="GGDEF"/>
    <property type="match status" value="1"/>
</dbReference>
<comment type="caution">
    <text evidence="4">The sequence shown here is derived from an EMBL/GenBank/DDBJ whole genome shotgun (WGS) entry which is preliminary data.</text>
</comment>
<dbReference type="Gene3D" id="3.30.450.20">
    <property type="entry name" value="PAS domain"/>
    <property type="match status" value="1"/>
</dbReference>
<proteinExistence type="predicted"/>
<dbReference type="InterPro" id="IPR035965">
    <property type="entry name" value="PAS-like_dom_sf"/>
</dbReference>
<dbReference type="AlphaFoldDB" id="A0A430JG45"/>